<dbReference type="InterPro" id="IPR029460">
    <property type="entry name" value="DNAPol_HHH"/>
</dbReference>
<feature type="domain" description="DNA polymerase III alpha subunit finger" evidence="5">
    <location>
        <begin position="1"/>
        <end position="66"/>
    </location>
</feature>
<reference evidence="6" key="1">
    <citation type="submission" date="2020-05" db="EMBL/GenBank/DDBJ databases">
        <authorList>
            <person name="Chiriac C."/>
            <person name="Salcher M."/>
            <person name="Ghai R."/>
            <person name="Kavagutti S V."/>
        </authorList>
    </citation>
    <scope>NUCLEOTIDE SEQUENCE</scope>
</reference>
<feature type="domain" description="DNA polymerase helix-hairpin-helix motif" evidence="4">
    <location>
        <begin position="154"/>
        <end position="257"/>
    </location>
</feature>
<dbReference type="CDD" id="cd04485">
    <property type="entry name" value="DnaE_OBF"/>
    <property type="match status" value="1"/>
</dbReference>
<dbReference type="Pfam" id="PF01336">
    <property type="entry name" value="tRNA_anti-codon"/>
    <property type="match status" value="1"/>
</dbReference>
<dbReference type="GO" id="GO:0006260">
    <property type="term" value="P:DNA replication"/>
    <property type="evidence" value="ECO:0007669"/>
    <property type="project" value="InterPro"/>
</dbReference>
<dbReference type="Pfam" id="PF17657">
    <property type="entry name" value="DNA_pol3_finger"/>
    <property type="match status" value="1"/>
</dbReference>
<dbReference type="EMBL" id="CAFBLW010000006">
    <property type="protein sequence ID" value="CAB4868283.1"/>
    <property type="molecule type" value="Genomic_DNA"/>
</dbReference>
<dbReference type="GO" id="GO:0003676">
    <property type="term" value="F:nucleic acid binding"/>
    <property type="evidence" value="ECO:0007669"/>
    <property type="project" value="InterPro"/>
</dbReference>
<protein>
    <recommendedName>
        <fullName evidence="2">Error-prone DNA polymerase</fullName>
    </recommendedName>
</protein>
<evidence type="ECO:0000259" key="4">
    <source>
        <dbReference type="Pfam" id="PF14579"/>
    </source>
</evidence>
<dbReference type="InterPro" id="IPR040982">
    <property type="entry name" value="DNA_pol3_finger"/>
</dbReference>
<evidence type="ECO:0000256" key="1">
    <source>
        <dbReference type="ARBA" id="ARBA00007391"/>
    </source>
</evidence>
<dbReference type="PANTHER" id="PTHR32294">
    <property type="entry name" value="DNA POLYMERASE III SUBUNIT ALPHA"/>
    <property type="match status" value="1"/>
</dbReference>
<dbReference type="InterPro" id="IPR004805">
    <property type="entry name" value="DnaE2/DnaE/PolC"/>
</dbReference>
<dbReference type="Pfam" id="PF14579">
    <property type="entry name" value="HHH_6"/>
    <property type="match status" value="1"/>
</dbReference>
<evidence type="ECO:0000259" key="3">
    <source>
        <dbReference type="Pfam" id="PF01336"/>
    </source>
</evidence>
<dbReference type="PANTHER" id="PTHR32294:SF4">
    <property type="entry name" value="ERROR-PRONE DNA POLYMERASE"/>
    <property type="match status" value="1"/>
</dbReference>
<feature type="domain" description="OB" evidence="3">
    <location>
        <begin position="359"/>
        <end position="432"/>
    </location>
</feature>
<proteinExistence type="inferred from homology"/>
<sequence length="451" mass="50002">MISPFLKTRHGFAQRAFIHDDLEEILDETEGVVVFHEQVIRIIAKMTGVTYADGDQKRRLLGTREGQQEVCDWFYSLALSRGYEMKTVDTVWKVLRDFASFGFCKAHAAAFALPTYQSGWLKTHYTAAFIAGVLTHDPGMYPKRLLIDEARQWGIEIAPVDVNKSDAVYRVEKTTAPARAPFEAVNTKASGELLTLPDARGYAIRMSLADISGISSEEIQNIVRARPYLDLADFIYRSKASVPTTEALVNIGAFDEICGVGKNGVNRRDLYIHLQELQKISGNKKKVDSSQLSFNLLTSDIESLGLPDITQEEQLKAELKVLGMDVSSHLLAPYGQFLNSIGVTKSSDLIKARSGASVVVVGVKVALQTPPIRTGKRVMFLTLDDGHGCNDLTFFESAQENFAYLIRNTSLILARGEIRRTGPRGVSIRATGAWDLKDAYSSWKNESKIAK</sequence>
<accession>A0A6J7DLX1</accession>
<comment type="similarity">
    <text evidence="1">Belongs to the DNA polymerase type-C family. DnaE2 subfamily.</text>
</comment>
<name>A0A6J7DLX1_9ZZZZ</name>
<evidence type="ECO:0000256" key="2">
    <source>
        <dbReference type="ARBA" id="ARBA00017273"/>
    </source>
</evidence>
<gene>
    <name evidence="6" type="ORF">UFOPK3461_00171</name>
</gene>
<dbReference type="InterPro" id="IPR004365">
    <property type="entry name" value="NA-bd_OB_tRNA"/>
</dbReference>
<evidence type="ECO:0000259" key="5">
    <source>
        <dbReference type="Pfam" id="PF17657"/>
    </source>
</evidence>
<organism evidence="6">
    <name type="scientific">freshwater metagenome</name>
    <dbReference type="NCBI Taxonomy" id="449393"/>
    <lineage>
        <taxon>unclassified sequences</taxon>
        <taxon>metagenomes</taxon>
        <taxon>ecological metagenomes</taxon>
    </lineage>
</organism>
<dbReference type="AlphaFoldDB" id="A0A6J7DLX1"/>
<dbReference type="GO" id="GO:0008408">
    <property type="term" value="F:3'-5' exonuclease activity"/>
    <property type="evidence" value="ECO:0007669"/>
    <property type="project" value="InterPro"/>
</dbReference>
<evidence type="ECO:0000313" key="6">
    <source>
        <dbReference type="EMBL" id="CAB4868283.1"/>
    </source>
</evidence>